<evidence type="ECO:0000256" key="1">
    <source>
        <dbReference type="SAM" id="Phobius"/>
    </source>
</evidence>
<comment type="caution">
    <text evidence="2">The sequence shown here is derived from an EMBL/GenBank/DDBJ whole genome shotgun (WGS) entry which is preliminary data.</text>
</comment>
<keyword evidence="3" id="KW-1185">Reference proteome</keyword>
<dbReference type="RefSeq" id="WP_219746916.1">
    <property type="nucleotide sequence ID" value="NZ_JAHXZN010000001.1"/>
</dbReference>
<dbReference type="EMBL" id="JAHXZN010000001">
    <property type="protein sequence ID" value="MBW6529359.1"/>
    <property type="molecule type" value="Genomic_DNA"/>
</dbReference>
<proteinExistence type="predicted"/>
<organism evidence="2 3">
    <name type="scientific">Sphingomonas citri</name>
    <dbReference type="NCBI Taxonomy" id="2862499"/>
    <lineage>
        <taxon>Bacteria</taxon>
        <taxon>Pseudomonadati</taxon>
        <taxon>Pseudomonadota</taxon>
        <taxon>Alphaproteobacteria</taxon>
        <taxon>Sphingomonadales</taxon>
        <taxon>Sphingomonadaceae</taxon>
        <taxon>Sphingomonas</taxon>
    </lineage>
</organism>
<accession>A0ABS7BIB4</accession>
<evidence type="ECO:0000313" key="2">
    <source>
        <dbReference type="EMBL" id="MBW6529359.1"/>
    </source>
</evidence>
<feature type="transmembrane region" description="Helical" evidence="1">
    <location>
        <begin position="6"/>
        <end position="32"/>
    </location>
</feature>
<sequence length="59" mass="5871">MTPAFGSIAAAAPALAMLGALACLIGGGYLIATRRDLTKGVLMLVMAAVLAGNVLIWVA</sequence>
<keyword evidence="1" id="KW-1133">Transmembrane helix</keyword>
<gene>
    <name evidence="2" type="ORF">KZ820_01305</name>
</gene>
<evidence type="ECO:0000313" key="3">
    <source>
        <dbReference type="Proteomes" id="UP000759103"/>
    </source>
</evidence>
<name>A0ABS7BIB4_9SPHN</name>
<reference evidence="2 3" key="1">
    <citation type="submission" date="2021-07" db="EMBL/GenBank/DDBJ databases">
        <title>Sphingomonas sp.</title>
        <authorList>
            <person name="Feng G."/>
            <person name="Li J."/>
            <person name="Pan M."/>
        </authorList>
    </citation>
    <scope>NUCLEOTIDE SEQUENCE [LARGE SCALE GENOMIC DNA]</scope>
    <source>
        <strain evidence="2 3">RRHST34</strain>
    </source>
</reference>
<keyword evidence="1" id="KW-0472">Membrane</keyword>
<feature type="transmembrane region" description="Helical" evidence="1">
    <location>
        <begin position="41"/>
        <end position="58"/>
    </location>
</feature>
<keyword evidence="1" id="KW-0812">Transmembrane</keyword>
<protein>
    <submittedName>
        <fullName evidence="2">Uncharacterized protein</fullName>
    </submittedName>
</protein>
<dbReference type="Proteomes" id="UP000759103">
    <property type="component" value="Unassembled WGS sequence"/>
</dbReference>